<gene>
    <name evidence="4" type="ORF">ACFPFO_06750</name>
</gene>
<dbReference type="InterPro" id="IPR013740">
    <property type="entry name" value="Redoxin"/>
</dbReference>
<evidence type="ECO:0000256" key="1">
    <source>
        <dbReference type="ARBA" id="ARBA00004196"/>
    </source>
</evidence>
<evidence type="ECO:0000313" key="4">
    <source>
        <dbReference type="EMBL" id="MFC4987463.1"/>
    </source>
</evidence>
<evidence type="ECO:0000259" key="3">
    <source>
        <dbReference type="PROSITE" id="PS51352"/>
    </source>
</evidence>
<accession>A0ABD5QCM0</accession>
<dbReference type="RefSeq" id="WP_224828826.1">
    <property type="nucleotide sequence ID" value="NZ_JAIVEF010000011.1"/>
</dbReference>
<dbReference type="SUPFAM" id="SSF52833">
    <property type="entry name" value="Thioredoxin-like"/>
    <property type="match status" value="1"/>
</dbReference>
<protein>
    <submittedName>
        <fullName evidence="4">TlpA family protein disulfide reductase</fullName>
    </submittedName>
</protein>
<dbReference type="EMBL" id="JBHSJG010000026">
    <property type="protein sequence ID" value="MFC4987463.1"/>
    <property type="molecule type" value="Genomic_DNA"/>
</dbReference>
<dbReference type="CDD" id="cd02966">
    <property type="entry name" value="TlpA_like_family"/>
    <property type="match status" value="1"/>
</dbReference>
<dbReference type="Gene3D" id="3.40.30.10">
    <property type="entry name" value="Glutaredoxin"/>
    <property type="match status" value="1"/>
</dbReference>
<dbReference type="InterPro" id="IPR013766">
    <property type="entry name" value="Thioredoxin_domain"/>
</dbReference>
<name>A0ABD5QCM0_9EURY</name>
<proteinExistence type="predicted"/>
<dbReference type="InterPro" id="IPR017937">
    <property type="entry name" value="Thioredoxin_CS"/>
</dbReference>
<keyword evidence="2" id="KW-0201">Cytochrome c-type biogenesis</keyword>
<dbReference type="InterPro" id="IPR036249">
    <property type="entry name" value="Thioredoxin-like_sf"/>
</dbReference>
<feature type="domain" description="Thioredoxin" evidence="3">
    <location>
        <begin position="34"/>
        <end position="176"/>
    </location>
</feature>
<sequence>MRRRDLLAGIASAGVVAGGAGLAVFGRPSLDDDTEPEEPVELETVEAAGSTDGTVMIPNLDADRVRFLDFFATWCAPCKEQMPAIAEARDRTEADFVSVTNEPIGRTVSEGELREWWADHDGGWTVALDPTGELSERYEVSGYPTAVVLDREGVVDWSHSGILSADGIVNRIEAAE</sequence>
<comment type="subcellular location">
    <subcellularLocation>
        <location evidence="1">Cell envelope</location>
    </subcellularLocation>
</comment>
<dbReference type="PANTHER" id="PTHR42852:SF17">
    <property type="entry name" value="THIOREDOXIN-LIKE PROTEIN HI_1115"/>
    <property type="match status" value="1"/>
</dbReference>
<organism evidence="4 5">
    <name type="scientific">Saliphagus infecundisoli</name>
    <dbReference type="NCBI Taxonomy" id="1849069"/>
    <lineage>
        <taxon>Archaea</taxon>
        <taxon>Methanobacteriati</taxon>
        <taxon>Methanobacteriota</taxon>
        <taxon>Stenosarchaea group</taxon>
        <taxon>Halobacteria</taxon>
        <taxon>Halobacteriales</taxon>
        <taxon>Natrialbaceae</taxon>
        <taxon>Saliphagus</taxon>
    </lineage>
</organism>
<dbReference type="PROSITE" id="PS00194">
    <property type="entry name" value="THIOREDOXIN_1"/>
    <property type="match status" value="1"/>
</dbReference>
<dbReference type="GO" id="GO:0017004">
    <property type="term" value="P:cytochrome complex assembly"/>
    <property type="evidence" value="ECO:0007669"/>
    <property type="project" value="UniProtKB-KW"/>
</dbReference>
<dbReference type="PROSITE" id="PS51352">
    <property type="entry name" value="THIOREDOXIN_2"/>
    <property type="match status" value="1"/>
</dbReference>
<dbReference type="PANTHER" id="PTHR42852">
    <property type="entry name" value="THIOL:DISULFIDE INTERCHANGE PROTEIN DSBE"/>
    <property type="match status" value="1"/>
</dbReference>
<comment type="caution">
    <text evidence="4">The sequence shown here is derived from an EMBL/GenBank/DDBJ whole genome shotgun (WGS) entry which is preliminary data.</text>
</comment>
<evidence type="ECO:0000313" key="5">
    <source>
        <dbReference type="Proteomes" id="UP001595925"/>
    </source>
</evidence>
<dbReference type="Pfam" id="PF08534">
    <property type="entry name" value="Redoxin"/>
    <property type="match status" value="1"/>
</dbReference>
<dbReference type="InterPro" id="IPR050553">
    <property type="entry name" value="Thioredoxin_ResA/DsbE_sf"/>
</dbReference>
<dbReference type="AlphaFoldDB" id="A0ABD5QCM0"/>
<reference evidence="4 5" key="1">
    <citation type="journal article" date="2019" name="Int. J. Syst. Evol. Microbiol.">
        <title>The Global Catalogue of Microorganisms (GCM) 10K type strain sequencing project: providing services to taxonomists for standard genome sequencing and annotation.</title>
        <authorList>
            <consortium name="The Broad Institute Genomics Platform"/>
            <consortium name="The Broad Institute Genome Sequencing Center for Infectious Disease"/>
            <person name="Wu L."/>
            <person name="Ma J."/>
        </authorList>
    </citation>
    <scope>NUCLEOTIDE SEQUENCE [LARGE SCALE GENOMIC DNA]</scope>
    <source>
        <strain evidence="4 5">CGMCC 1.15824</strain>
    </source>
</reference>
<keyword evidence="5" id="KW-1185">Reference proteome</keyword>
<dbReference type="Proteomes" id="UP001595925">
    <property type="component" value="Unassembled WGS sequence"/>
</dbReference>
<evidence type="ECO:0000256" key="2">
    <source>
        <dbReference type="ARBA" id="ARBA00022748"/>
    </source>
</evidence>